<evidence type="ECO:0000313" key="3">
    <source>
        <dbReference type="EMBL" id="ACV81116.1"/>
    </source>
</evidence>
<dbReference type="PANTHER" id="PTHR28208:SF3">
    <property type="entry name" value="PHOSPHATIDATE PHOSPHATASE APP1"/>
    <property type="match status" value="1"/>
</dbReference>
<dbReference type="KEGG" id="nml:Namu_4841"/>
<dbReference type="PANTHER" id="PTHR28208">
    <property type="entry name" value="PHOSPHATIDATE PHOSPHATASE APP1"/>
    <property type="match status" value="1"/>
</dbReference>
<sequence>MITSDPPRPDRVTGRRHIAARVDDVVNALRNRLFRRRGWRPRIVPYTGYGSTHEVRLLARVLLAPPVTDRDPRMDAAADPDPDSTAARQRATRGWRRFLTTPIPAARVEVDVDGSTYHLVTDRRGYLDARIAVTLPAGWHDLPIRVDRGRPSRLRVRVVGDEPTLGIVSDIDDTVMITHLPRPLLAAWNTFVLRESARVAVRGMAELYRQILAAHPQAPVIYLSTGAWNVAPTLTRFLARHGFPEGPLLLTDWGPTNTGWVRSGRQHKHDTLRRLGRELPQVRWLLVGDDGQHDPQIYDDYAAEHPQQVLGIAIRRLTATQQALTTTATHRAPAPHVPTVRGKDGFALVAALRAAGLPPR</sequence>
<dbReference type="HOGENOM" id="CLU_038931_0_0_11"/>
<dbReference type="InParanoid" id="C8X918"/>
<dbReference type="Pfam" id="PF09949">
    <property type="entry name" value="APP1_cat"/>
    <property type="match status" value="1"/>
</dbReference>
<dbReference type="eggNOG" id="COG4850">
    <property type="taxonomic scope" value="Bacteria"/>
</dbReference>
<evidence type="ECO:0000259" key="2">
    <source>
        <dbReference type="Pfam" id="PF09949"/>
    </source>
</evidence>
<gene>
    <name evidence="3" type="ordered locus">Namu_4841</name>
</gene>
<reference evidence="3 4" key="2">
    <citation type="journal article" date="2010" name="Stand. Genomic Sci.">
        <title>Complete genome sequence of Nakamurella multipartita type strain (Y-104).</title>
        <authorList>
            <person name="Tice H."/>
            <person name="Mayilraj S."/>
            <person name="Sims D."/>
            <person name="Lapidus A."/>
            <person name="Nolan M."/>
            <person name="Lucas S."/>
            <person name="Glavina Del Rio T."/>
            <person name="Copeland A."/>
            <person name="Cheng J.F."/>
            <person name="Meincke L."/>
            <person name="Bruce D."/>
            <person name="Goodwin L."/>
            <person name="Pitluck S."/>
            <person name="Ivanova N."/>
            <person name="Mavromatis K."/>
            <person name="Ovchinnikova G."/>
            <person name="Pati A."/>
            <person name="Chen A."/>
            <person name="Palaniappan K."/>
            <person name="Land M."/>
            <person name="Hauser L."/>
            <person name="Chang Y.J."/>
            <person name="Jeffries C.D."/>
            <person name="Detter J.C."/>
            <person name="Brettin T."/>
            <person name="Rohde M."/>
            <person name="Goker M."/>
            <person name="Bristow J."/>
            <person name="Eisen J.A."/>
            <person name="Markowitz V."/>
            <person name="Hugenholtz P."/>
            <person name="Kyrpides N.C."/>
            <person name="Klenk H.P."/>
            <person name="Chen F."/>
        </authorList>
    </citation>
    <scope>NUCLEOTIDE SEQUENCE [LARGE SCALE GENOMIC DNA]</scope>
    <source>
        <strain evidence="4">ATCC 700099 / DSM 44233 / CIP 104796 / JCM 9543 / NBRC 105858 / Y-104</strain>
    </source>
</reference>
<feature type="domain" description="Phosphatidate phosphatase APP1 catalytic" evidence="2">
    <location>
        <begin position="166"/>
        <end position="316"/>
    </location>
</feature>
<organism evidence="3 4">
    <name type="scientific">Nakamurella multipartita (strain ATCC 700099 / DSM 44233 / CIP 104796 / JCM 9543 / NBRC 105858 / Y-104)</name>
    <name type="common">Microsphaera multipartita</name>
    <dbReference type="NCBI Taxonomy" id="479431"/>
    <lineage>
        <taxon>Bacteria</taxon>
        <taxon>Bacillati</taxon>
        <taxon>Actinomycetota</taxon>
        <taxon>Actinomycetes</taxon>
        <taxon>Nakamurellales</taxon>
        <taxon>Nakamurellaceae</taxon>
        <taxon>Nakamurella</taxon>
    </lineage>
</organism>
<dbReference type="AlphaFoldDB" id="C8X918"/>
<keyword evidence="4" id="KW-1185">Reference proteome</keyword>
<dbReference type="InterPro" id="IPR019236">
    <property type="entry name" value="APP1_cat"/>
</dbReference>
<proteinExistence type="predicted"/>
<dbReference type="GO" id="GO:0008195">
    <property type="term" value="F:phosphatidate phosphatase activity"/>
    <property type="evidence" value="ECO:0007669"/>
    <property type="project" value="InterPro"/>
</dbReference>
<dbReference type="InterPro" id="IPR052935">
    <property type="entry name" value="Mg2+_PAP"/>
</dbReference>
<feature type="region of interest" description="Disordered" evidence="1">
    <location>
        <begin position="69"/>
        <end position="90"/>
    </location>
</feature>
<dbReference type="STRING" id="479431.Namu_4841"/>
<feature type="compositionally biased region" description="Low complexity" evidence="1">
    <location>
        <begin position="77"/>
        <end position="88"/>
    </location>
</feature>
<dbReference type="RefSeq" id="WP_015749927.1">
    <property type="nucleotide sequence ID" value="NC_013235.1"/>
</dbReference>
<dbReference type="Proteomes" id="UP000002218">
    <property type="component" value="Chromosome"/>
</dbReference>
<accession>C8X918</accession>
<evidence type="ECO:0000313" key="4">
    <source>
        <dbReference type="Proteomes" id="UP000002218"/>
    </source>
</evidence>
<evidence type="ECO:0000256" key="1">
    <source>
        <dbReference type="SAM" id="MobiDB-lite"/>
    </source>
</evidence>
<protein>
    <recommendedName>
        <fullName evidence="2">Phosphatidate phosphatase APP1 catalytic domain-containing protein</fullName>
    </recommendedName>
</protein>
<reference evidence="4" key="1">
    <citation type="submission" date="2009-09" db="EMBL/GenBank/DDBJ databases">
        <title>The complete genome of Nakamurella multipartita DSM 44233.</title>
        <authorList>
            <consortium name="US DOE Joint Genome Institute (JGI-PGF)"/>
            <person name="Lucas S."/>
            <person name="Copeland A."/>
            <person name="Lapidus A."/>
            <person name="Glavina del Rio T."/>
            <person name="Dalin E."/>
            <person name="Tice H."/>
            <person name="Bruce D."/>
            <person name="Goodwin L."/>
            <person name="Pitluck S."/>
            <person name="Kyrpides N."/>
            <person name="Mavromatis K."/>
            <person name="Ivanova N."/>
            <person name="Ovchinnikova G."/>
            <person name="Sims D."/>
            <person name="Meincke L."/>
            <person name="Brettin T."/>
            <person name="Detter J.C."/>
            <person name="Han C."/>
            <person name="Larimer F."/>
            <person name="Land M."/>
            <person name="Hauser L."/>
            <person name="Markowitz V."/>
            <person name="Cheng J.-F."/>
            <person name="Hugenholtz P."/>
            <person name="Woyke T."/>
            <person name="Wu D."/>
            <person name="Klenk H.-P."/>
            <person name="Eisen J.A."/>
        </authorList>
    </citation>
    <scope>NUCLEOTIDE SEQUENCE [LARGE SCALE GENOMIC DNA]</scope>
    <source>
        <strain evidence="4">ATCC 700099 / DSM 44233 / CIP 104796 / JCM 9543 / NBRC 105858 / Y-104</strain>
    </source>
</reference>
<dbReference type="EMBL" id="CP001737">
    <property type="protein sequence ID" value="ACV81116.1"/>
    <property type="molecule type" value="Genomic_DNA"/>
</dbReference>
<name>C8X918_NAKMY</name>